<feature type="domain" description="PDZ" evidence="4">
    <location>
        <begin position="207"/>
        <end position="293"/>
    </location>
</feature>
<evidence type="ECO:0000256" key="3">
    <source>
        <dbReference type="ARBA" id="ARBA00022801"/>
    </source>
</evidence>
<protein>
    <submittedName>
        <fullName evidence="5">Serine protease htra2, mitochondrial</fullName>
    </submittedName>
</protein>
<proteinExistence type="inferred from homology"/>
<dbReference type="InterPro" id="IPR041489">
    <property type="entry name" value="PDZ_6"/>
</dbReference>
<dbReference type="SMART" id="SM00228">
    <property type="entry name" value="PDZ"/>
    <property type="match status" value="1"/>
</dbReference>
<evidence type="ECO:0000256" key="2">
    <source>
        <dbReference type="ARBA" id="ARBA00022670"/>
    </source>
</evidence>
<dbReference type="PRINTS" id="PR00834">
    <property type="entry name" value="PROTEASES2C"/>
</dbReference>
<sequence>MKSCLAIRDGAGLLQRLRQSSGSGFIVDDQGHVITNAHVVGKNSRVKIRTADKKSYSARVLAIHYSYDLALLRIDAPASELQTIPFLPLAPIKDPSKVPVRPGEFVLAAGSPLELENSITMGVVSAVERDLGNKSGLKYIQTDAIITFGNSGGPLVNLYGQVVGVNTMIAGTGLGFSIPVNSIVDFYNDAKEAVKQQSRSPSPDTGEVRAFTDSGQLKKCKKYLGLVMSTVWYGMTPAVRVVSVMLDSPAYRSGLEPGDLILELNDRKVNRSQDIQDIIANNDTVTMLIVRKGEKLYIRNIHPEQID</sequence>
<accession>A0ABD2PWS7</accession>
<dbReference type="Proteomes" id="UP001626550">
    <property type="component" value="Unassembled WGS sequence"/>
</dbReference>
<dbReference type="Gene3D" id="2.40.10.120">
    <property type="match status" value="1"/>
</dbReference>
<dbReference type="EMBL" id="JBJKFK010002150">
    <property type="protein sequence ID" value="KAL3311553.1"/>
    <property type="molecule type" value="Genomic_DNA"/>
</dbReference>
<dbReference type="GO" id="GO:0006508">
    <property type="term" value="P:proteolysis"/>
    <property type="evidence" value="ECO:0007669"/>
    <property type="project" value="UniProtKB-KW"/>
</dbReference>
<name>A0ABD2PWS7_9PLAT</name>
<dbReference type="PROSITE" id="PS50106">
    <property type="entry name" value="PDZ"/>
    <property type="match status" value="1"/>
</dbReference>
<dbReference type="InterPro" id="IPR001940">
    <property type="entry name" value="Peptidase_S1C"/>
</dbReference>
<keyword evidence="3" id="KW-0378">Hydrolase</keyword>
<comment type="similarity">
    <text evidence="1">Belongs to the peptidase S1C family.</text>
</comment>
<dbReference type="PANTHER" id="PTHR22939:SF129">
    <property type="entry name" value="SERINE PROTEASE HTRA2, MITOCHONDRIAL"/>
    <property type="match status" value="1"/>
</dbReference>
<dbReference type="PANTHER" id="PTHR22939">
    <property type="entry name" value="SERINE PROTEASE FAMILY S1C HTRA-RELATED"/>
    <property type="match status" value="1"/>
</dbReference>
<dbReference type="AlphaFoldDB" id="A0ABD2PWS7"/>
<evidence type="ECO:0000313" key="5">
    <source>
        <dbReference type="EMBL" id="KAL3311553.1"/>
    </source>
</evidence>
<dbReference type="InterPro" id="IPR036034">
    <property type="entry name" value="PDZ_sf"/>
</dbReference>
<keyword evidence="2 5" id="KW-0645">Protease</keyword>
<gene>
    <name evidence="5" type="primary">HTRA2</name>
    <name evidence="5" type="ORF">Ciccas_009868</name>
</gene>
<organism evidence="5 6">
    <name type="scientific">Cichlidogyrus casuarinus</name>
    <dbReference type="NCBI Taxonomy" id="1844966"/>
    <lineage>
        <taxon>Eukaryota</taxon>
        <taxon>Metazoa</taxon>
        <taxon>Spiralia</taxon>
        <taxon>Lophotrochozoa</taxon>
        <taxon>Platyhelminthes</taxon>
        <taxon>Monogenea</taxon>
        <taxon>Monopisthocotylea</taxon>
        <taxon>Dactylogyridea</taxon>
        <taxon>Ancyrocephalidae</taxon>
        <taxon>Cichlidogyrus</taxon>
    </lineage>
</organism>
<dbReference type="SUPFAM" id="SSF50494">
    <property type="entry name" value="Trypsin-like serine proteases"/>
    <property type="match status" value="1"/>
</dbReference>
<dbReference type="GO" id="GO:0008236">
    <property type="term" value="F:serine-type peptidase activity"/>
    <property type="evidence" value="ECO:0007669"/>
    <property type="project" value="UniProtKB-KW"/>
</dbReference>
<dbReference type="InterPro" id="IPR009003">
    <property type="entry name" value="Peptidase_S1_PA"/>
</dbReference>
<dbReference type="Pfam" id="PF13365">
    <property type="entry name" value="Trypsin_2"/>
    <property type="match status" value="1"/>
</dbReference>
<comment type="caution">
    <text evidence="5">The sequence shown here is derived from an EMBL/GenBank/DDBJ whole genome shotgun (WGS) entry which is preliminary data.</text>
</comment>
<reference evidence="5 6" key="1">
    <citation type="submission" date="2024-11" db="EMBL/GenBank/DDBJ databases">
        <title>Adaptive evolution of stress response genes in parasites aligns with host niche diversity.</title>
        <authorList>
            <person name="Hahn C."/>
            <person name="Resl P."/>
        </authorList>
    </citation>
    <scope>NUCLEOTIDE SEQUENCE [LARGE SCALE GENOMIC DNA]</scope>
    <source>
        <strain evidence="5">EGGRZ-B1_66</strain>
        <tissue evidence="5">Body</tissue>
    </source>
</reference>
<keyword evidence="6" id="KW-1185">Reference proteome</keyword>
<dbReference type="Gene3D" id="2.30.42.10">
    <property type="match status" value="1"/>
</dbReference>
<dbReference type="SUPFAM" id="SSF50156">
    <property type="entry name" value="PDZ domain-like"/>
    <property type="match status" value="1"/>
</dbReference>
<evidence type="ECO:0000256" key="1">
    <source>
        <dbReference type="ARBA" id="ARBA00010541"/>
    </source>
</evidence>
<dbReference type="Pfam" id="PF17820">
    <property type="entry name" value="PDZ_6"/>
    <property type="match status" value="1"/>
</dbReference>
<dbReference type="InterPro" id="IPR001478">
    <property type="entry name" value="PDZ"/>
</dbReference>
<evidence type="ECO:0000313" key="6">
    <source>
        <dbReference type="Proteomes" id="UP001626550"/>
    </source>
</evidence>
<evidence type="ECO:0000259" key="4">
    <source>
        <dbReference type="PROSITE" id="PS50106"/>
    </source>
</evidence>